<reference evidence="1" key="2">
    <citation type="submission" date="2015-06" db="EMBL/GenBank/DDBJ databases">
        <authorList>
            <person name="Radhakrishnan R."/>
            <person name="Underwood A."/>
            <person name="Al-Shahib A."/>
        </authorList>
    </citation>
    <scope>NUCLEOTIDE SEQUENCE</scope>
    <source>
        <strain evidence="1">P19_London_7_VIM_2_05_10</strain>
    </source>
</reference>
<dbReference type="Proteomes" id="UP000284767">
    <property type="component" value="Unassembled WGS sequence"/>
</dbReference>
<evidence type="ECO:0000313" key="1">
    <source>
        <dbReference type="EMBL" id="CRP21849.1"/>
    </source>
</evidence>
<dbReference type="SUPFAM" id="SSF117396">
    <property type="entry name" value="TM1631-like"/>
    <property type="match status" value="1"/>
</dbReference>
<dbReference type="PANTHER" id="PTHR30348">
    <property type="entry name" value="UNCHARACTERIZED PROTEIN YECE"/>
    <property type="match status" value="1"/>
</dbReference>
<dbReference type="Pfam" id="PF01904">
    <property type="entry name" value="DUF72"/>
    <property type="match status" value="1"/>
</dbReference>
<dbReference type="SMR" id="A0A072ZRA2"/>
<accession>A0A072ZRA2</accession>
<evidence type="ECO:0000313" key="8">
    <source>
        <dbReference type="Proteomes" id="UP000270834"/>
    </source>
</evidence>
<dbReference type="EMBL" id="WXZT01000001">
    <property type="protein sequence ID" value="MZZ10960.1"/>
    <property type="molecule type" value="Genomic_DNA"/>
</dbReference>
<dbReference type="Proteomes" id="UP000045039">
    <property type="component" value="Unassembled WGS sequence"/>
</dbReference>
<evidence type="ECO:0000313" key="9">
    <source>
        <dbReference type="Proteomes" id="UP000284767"/>
    </source>
</evidence>
<dbReference type="eggNOG" id="COG1801">
    <property type="taxonomic scope" value="Bacteria"/>
</dbReference>
<dbReference type="RefSeq" id="WP_003098658.1">
    <property type="nucleotide sequence ID" value="NZ_AP014839.1"/>
</dbReference>
<dbReference type="EMBL" id="RBSQ01000772">
    <property type="protein sequence ID" value="RMS52658.1"/>
    <property type="molecule type" value="Genomic_DNA"/>
</dbReference>
<dbReference type="EMBL" id="CVVU01000212">
    <property type="protein sequence ID" value="CRP21849.1"/>
    <property type="molecule type" value="Genomic_DNA"/>
</dbReference>
<evidence type="ECO:0000313" key="7">
    <source>
        <dbReference type="Proteomes" id="UP000253594"/>
    </source>
</evidence>
<gene>
    <name evidence="4" type="ORF">ALP65_03827</name>
    <name evidence="3" type="ORF">DT376_00335</name>
    <name evidence="2" type="ORF">GUL26_01740</name>
    <name evidence="5" type="ORF">IPC1295_18940</name>
    <name evidence="1" type="ORF">PAERUG_P19_London_7_VIM_2_05_10_03794</name>
</gene>
<dbReference type="Proteomes" id="UP000644192">
    <property type="component" value="Unassembled WGS sequence"/>
</dbReference>
<evidence type="ECO:0000313" key="3">
    <source>
        <dbReference type="EMBL" id="RCI76811.1"/>
    </source>
</evidence>
<reference evidence="2" key="7">
    <citation type="submission" date="2020-01" db="EMBL/GenBank/DDBJ databases">
        <title>Bacteria Cultured from War Wounds Associated with the Conflict in Eastern Ukraine.</title>
        <authorList>
            <person name="Snesrud E."/>
            <person name="Galac M.R."/>
            <person name="Mc Gann P."/>
            <person name="Valentine K."/>
            <person name="Viacheslav K."/>
        </authorList>
    </citation>
    <scope>NUCLEOTIDE SEQUENCE</scope>
    <source>
        <strain evidence="2">VNMU148</strain>
    </source>
</reference>
<dbReference type="OMA" id="HDDFRFC"/>
<organism evidence="5 9">
    <name type="scientific">Pseudomonas aeruginosa</name>
    <dbReference type="NCBI Taxonomy" id="287"/>
    <lineage>
        <taxon>Bacteria</taxon>
        <taxon>Pseudomonadati</taxon>
        <taxon>Pseudomonadota</taxon>
        <taxon>Gammaproteobacteria</taxon>
        <taxon>Pseudomonadales</taxon>
        <taxon>Pseudomonadaceae</taxon>
        <taxon>Pseudomonas</taxon>
    </lineage>
</organism>
<reference evidence="5 9" key="3">
    <citation type="submission" date="2017-08" db="EMBL/GenBank/DDBJ databases">
        <authorList>
            <person name="Feschi L."/>
            <person name="Jeukens J."/>
            <person name="Emond-Rheault J.-G."/>
            <person name="Kukavica-Ibrulj I."/>
            <person name="Boyle B."/>
            <person name="Levesque R.C."/>
        </authorList>
    </citation>
    <scope>NUCLEOTIDE SEQUENCE [LARGE SCALE GENOMIC DNA]</scope>
    <source>
        <strain evidence="5 9">PA-W36</strain>
    </source>
</reference>
<accession>A0A1S1BVJ5</accession>
<evidence type="ECO:0000313" key="4">
    <source>
        <dbReference type="EMBL" id="RMS52658.1"/>
    </source>
</evidence>
<dbReference type="Proteomes" id="UP000270834">
    <property type="component" value="Unassembled WGS sequence"/>
</dbReference>
<dbReference type="Gene3D" id="3.20.20.410">
    <property type="entry name" value="Protein of unknown function UPF0759"/>
    <property type="match status" value="1"/>
</dbReference>
<dbReference type="InterPro" id="IPR002763">
    <property type="entry name" value="DUF72"/>
</dbReference>
<evidence type="ECO:0000313" key="6">
    <source>
        <dbReference type="Proteomes" id="UP000045039"/>
    </source>
</evidence>
<dbReference type="AlphaFoldDB" id="A0A072ZRA2"/>
<dbReference type="EMBL" id="NSNE01000011">
    <property type="protein sequence ID" value="RPM12841.1"/>
    <property type="molecule type" value="Genomic_DNA"/>
</dbReference>
<dbReference type="EMBL" id="QORE01000003">
    <property type="protein sequence ID" value="RCI76811.1"/>
    <property type="molecule type" value="Genomic_DNA"/>
</dbReference>
<protein>
    <submittedName>
        <fullName evidence="5">DUF72 domain-containing protein</fullName>
    </submittedName>
</protein>
<reference evidence="6" key="1">
    <citation type="submission" date="2015-06" db="EMBL/GenBank/DDBJ databases">
        <authorList>
            <person name="Radhakrishnan Rajesh"/>
            <person name="Underwood Anthony"/>
            <person name="Al-Shahib Ali"/>
        </authorList>
    </citation>
    <scope>NUCLEOTIDE SEQUENCE [LARGE SCALE GENOMIC DNA]</scope>
    <source>
        <strain evidence="6">P19_London_7_VIM_2_05_10</strain>
    </source>
</reference>
<reference evidence="4 8" key="5">
    <citation type="submission" date="2018-08" db="EMBL/GenBank/DDBJ databases">
        <title>Recombination of ecologically and evolutionarily significant loci maintains genetic cohesion in the Pseudomonas syringae species complex.</title>
        <authorList>
            <person name="Dillon M."/>
            <person name="Thakur S."/>
            <person name="Almeida R.N.D."/>
            <person name="Weir B.S."/>
            <person name="Guttman D.S."/>
        </authorList>
    </citation>
    <scope>NUCLEOTIDE SEQUENCE [LARGE SCALE GENOMIC DNA]</scope>
    <source>
        <strain evidence="4 8">ICMP 7846</strain>
    </source>
</reference>
<comment type="caution">
    <text evidence="5">The sequence shown here is derived from an EMBL/GenBank/DDBJ whole genome shotgun (WGS) entry which is preliminary data.</text>
</comment>
<dbReference type="Proteomes" id="UP000253594">
    <property type="component" value="Unassembled WGS sequence"/>
</dbReference>
<name>A0A072ZRA2_PSEAI</name>
<evidence type="ECO:0000313" key="5">
    <source>
        <dbReference type="EMBL" id="RPM12841.1"/>
    </source>
</evidence>
<sequence length="288" mass="32534">MVSLPYFLGCPSWNEAAWRGSFYPRELRSADYLGHYGGIFNAVEGNTTFYARPSAETVRRWAETMPAGFRFCAKFPRDISHEGDLRERLEAAGDFLELLAPLGERVSPLWLQLSAAFTPQRLGELLYFLDELSPRRIAVEVRHPAFFDKGEDERLLNRHLRERGVERICLDSRALFSCRSDDPAVLHAQSKKPRLPIRPAAFSDTPQVRFIGGPDLPANEVFLLPWVDKVADWIEAGLTPYVFLHTPDNHLAAQQAQRFHALLGQRLPGLPALPEPIPAPEVEQLGLL</sequence>
<reference evidence="5 9" key="6">
    <citation type="submission" date="2019-01" db="EMBL/GenBank/DDBJ databases">
        <title>The Pseudomonas aeruginosa pan-genome provides new insights on its population structure, horizontal gene transfer and pathogenicity.</title>
        <authorList>
            <person name="Freschi L."/>
            <person name="Vincent A.T."/>
            <person name="Jeukens J."/>
            <person name="Emond-Rheault J.-G."/>
            <person name="Kukavica-Ibrulj I."/>
            <person name="Dupont M.-J."/>
            <person name="Charette S.J."/>
            <person name="Boyle B."/>
            <person name="Levesque R.C."/>
        </authorList>
    </citation>
    <scope>NUCLEOTIDE SEQUENCE [LARGE SCALE GENOMIC DNA]</scope>
    <source>
        <strain evidence="5 9">PA-W36</strain>
    </source>
</reference>
<dbReference type="PANTHER" id="PTHR30348:SF9">
    <property type="entry name" value="UPF0759 PROTEIN YECE"/>
    <property type="match status" value="1"/>
</dbReference>
<proteinExistence type="predicted"/>
<dbReference type="InterPro" id="IPR036520">
    <property type="entry name" value="UPF0759_sf"/>
</dbReference>
<reference evidence="3 7" key="4">
    <citation type="submission" date="2018-07" db="EMBL/GenBank/DDBJ databases">
        <title>Mechanisms of high-level aminoglycoside resistance among Gram-negative pathogens in Brazil.</title>
        <authorList>
            <person name="Ballaben A.S."/>
            <person name="Darini A.L.C."/>
            <person name="Doi Y."/>
        </authorList>
    </citation>
    <scope>NUCLEOTIDE SEQUENCE [LARGE SCALE GENOMIC DNA]</scope>
    <source>
        <strain evidence="3 7">B2-305</strain>
    </source>
</reference>
<evidence type="ECO:0000313" key="2">
    <source>
        <dbReference type="EMBL" id="MZZ10960.1"/>
    </source>
</evidence>